<evidence type="ECO:0000256" key="15">
    <source>
        <dbReference type="ARBA" id="ARBA00023291"/>
    </source>
</evidence>
<evidence type="ECO:0000256" key="4">
    <source>
        <dbReference type="ARBA" id="ARBA00009716"/>
    </source>
</evidence>
<dbReference type="SUPFAM" id="SSF51395">
    <property type="entry name" value="FMN-linked oxidoreductases"/>
    <property type="match status" value="1"/>
</dbReference>
<sequence length="1527" mass="169678">MNNNITPLKQGLYDPVFERDACGIGFIANVKGSKSNQIIRKGLSMLNRLEHRGGQGSDPATGDGAGILTQLPHQFFLTKCGEMRIPEIGNYGVGMIFLPQKPQWRKRCEHVLKEIIEGEGQQLLGWRMVPTDDSALGNAAKKSQPFICQVFIGKIDEEMDEDSFERKLYVIRKRTEKTIREKRLAGNEMFYFCSLSSRTIIYKGMLTPEQLETYFIDLQEDLFESAFSLVHSRFSTNTFPSWERAHPNRYLIHNGEINTLKGNVNWMKAREQIIESSVFGLEIKEILPIIDLDGSDSSAFDNCLEFLALSGRALSHAAMMMVPEPWEKDDEMEDSLKAFYEYHSHLMEPWDGPAALAFTDGKQIGAMLDRNGLRPARYYVTEDDTIIFSSEAGVIDIEPDQIIHKGRLSPGEMLIVDVQKGRILLNEEIKQCIANGFPYRKWLNERQIHLKELPEVKVSHHDKRINGLQLQRAFGYTYEELTKQIEPMAMEGKESVGSMGNDTPLAVLSNRSQLLYNYFRQLFAQVTNPPIDAIRETFVTSTVTLLGAEGNLLNPMQDSCHRIRMDTPICTNNQLMRLRHNPYASFKTRTFPILFDYKNVESGLEESLNHLFSSVDQAVANGVSIIILSDRNVNETAAGIPALLAVSGLHHHLVRQGTRTKASIIVETGEARDVHQFCMLIGYGADAINPYLALQTIKDMLVNRQTQSIDYIKAIENYIHAATNGIVKVLSKMGISTIQSYRGAQIFESVGIDPLVIDTYFTGTSARLGGMNLEAIAKETLLRHAEAFHSKNKTESLESGSDFQWRQGGEAHAFRPETIHLLQHACRTNDYQLYKKYAKLANEEQLIFLRGMFEFRESSPIPVEEVESIESICRRFKTGAMSYGSLSQEAHETIAIAMNRIGGKSNSGEGGEHYGRCIPDENGDRRGSAIKQVASGRFGVSSHYLVHAEEIQIKMAQGAKPGEGGHLPGSKVYPWIAEVRGSTPGVGLISPPPHHDIYSIEDLAQLIHDLKSVNPQARISVKLVAKAGVGTIAAGVAKGLADVILISGSEGGTGAAPKMSIKHTGMPWEIGLAETHQTLMLNGLRDRVALEADGKMMTGRDIVIATLLGAEEFGFGTAPLVVLGCVLVRACHLNTCPVGIATQDPELRKKFHGEADYLVNFMRFIAEDVREIMAKLGFRTINEMVGQTNRLMQIDKSKTHWKTKDLDLSTILYKPNALYNGGMYKQMQQNHKLEQSLDQRVLLDICKPALTQKKKVKASFPIQNIHRTVGTIVGSELTKHYGQAGLPEDTIDLQFLGTAGQSFGAFLPKGVTLTLEGEANDYVGKGLSGGKIIVKPSGKSKFVPEENTVIGNVSFYGGTSGEAYVHGLAGERFCVRNSGVRAVAEGIGDHGCEYMTGGRVAILGSVGKNFAAGMSGGLAYVFAEDFDSFYKKCNRDLISLEQVEKGEEAEELKQLIQKYHHYTNSSRAKYILHHWSELLPVWVKVIPKEYKRAIQKVEGNLKKNGSKTGVFKLDKTDSMSRTISLMN</sequence>
<dbReference type="PANTHER" id="PTHR11938:SF133">
    <property type="entry name" value="GLUTAMATE SYNTHASE (NADH)"/>
    <property type="match status" value="1"/>
</dbReference>
<dbReference type="Proteomes" id="UP000293846">
    <property type="component" value="Unassembled WGS sequence"/>
</dbReference>
<dbReference type="FunFam" id="3.20.20.70:FF:000031">
    <property type="entry name" value="Glutamate synthase 1 [NADH]"/>
    <property type="match status" value="1"/>
</dbReference>
<dbReference type="Pfam" id="PF01645">
    <property type="entry name" value="Glu_synthase"/>
    <property type="match status" value="1"/>
</dbReference>
<evidence type="ECO:0000256" key="5">
    <source>
        <dbReference type="ARBA" id="ARBA00022605"/>
    </source>
</evidence>
<keyword evidence="10" id="KW-0315">Glutamine amidotransferase</keyword>
<reference evidence="18 19" key="1">
    <citation type="submission" date="2019-03" db="EMBL/GenBank/DDBJ databases">
        <authorList>
            <person name="Jensen L."/>
            <person name="Storgaard J."/>
            <person name="Sulaj E."/>
            <person name="Schramm A."/>
            <person name="Marshall I.P.G."/>
        </authorList>
    </citation>
    <scope>NUCLEOTIDE SEQUENCE [LARGE SCALE GENOMIC DNA]</scope>
    <source>
        <strain evidence="18 19">2017H2G3</strain>
    </source>
</reference>
<keyword evidence="6" id="KW-0285">Flavoprotein</keyword>
<dbReference type="InterPro" id="IPR017932">
    <property type="entry name" value="GATase_2_dom"/>
</dbReference>
<evidence type="ECO:0000256" key="2">
    <source>
        <dbReference type="ARBA" id="ARBA00001927"/>
    </source>
</evidence>
<dbReference type="STRING" id="1742358.GCA_001439605_03605"/>
<comment type="cofactor">
    <cofactor evidence="3">
        <name>FAD</name>
        <dbReference type="ChEBI" id="CHEBI:57692"/>
    </cofactor>
</comment>
<evidence type="ECO:0000256" key="13">
    <source>
        <dbReference type="ARBA" id="ARBA00023014"/>
    </source>
</evidence>
<dbReference type="RefSeq" id="WP_131237706.1">
    <property type="nucleotide sequence ID" value="NZ_CP183326.1"/>
</dbReference>
<organism evidence="18 19">
    <name type="scientific">Cytobacillus praedii</name>
    <dbReference type="NCBI Taxonomy" id="1742358"/>
    <lineage>
        <taxon>Bacteria</taxon>
        <taxon>Bacillati</taxon>
        <taxon>Bacillota</taxon>
        <taxon>Bacilli</taxon>
        <taxon>Bacillales</taxon>
        <taxon>Bacillaceae</taxon>
        <taxon>Cytobacillus</taxon>
    </lineage>
</organism>
<evidence type="ECO:0000256" key="3">
    <source>
        <dbReference type="ARBA" id="ARBA00001974"/>
    </source>
</evidence>
<evidence type="ECO:0000256" key="8">
    <source>
        <dbReference type="ARBA" id="ARBA00022723"/>
    </source>
</evidence>
<comment type="pathway">
    <text evidence="16">Amino-acid biosynthesis.</text>
</comment>
<keyword evidence="19" id="KW-1185">Reference proteome</keyword>
<keyword evidence="13" id="KW-0411">Iron-sulfur</keyword>
<dbReference type="GO" id="GO:0004355">
    <property type="term" value="F:glutamate synthase (NADPH) activity"/>
    <property type="evidence" value="ECO:0007669"/>
    <property type="project" value="UniProtKB-EC"/>
</dbReference>
<dbReference type="CDD" id="cd02808">
    <property type="entry name" value="GltS_FMN"/>
    <property type="match status" value="1"/>
</dbReference>
<dbReference type="InterPro" id="IPR036485">
    <property type="entry name" value="Glu_synth_asu_C_sf"/>
</dbReference>
<keyword evidence="5" id="KW-0028">Amino-acid biosynthesis</keyword>
<dbReference type="Pfam" id="PF01493">
    <property type="entry name" value="GXGXG"/>
    <property type="match status" value="1"/>
</dbReference>
<proteinExistence type="inferred from homology"/>
<dbReference type="OrthoDB" id="9758182at2"/>
<evidence type="ECO:0000313" key="18">
    <source>
        <dbReference type="EMBL" id="TCJ02788.1"/>
    </source>
</evidence>
<dbReference type="GO" id="GO:0019676">
    <property type="term" value="P:ammonia assimilation cycle"/>
    <property type="evidence" value="ECO:0007669"/>
    <property type="project" value="TreeGrafter"/>
</dbReference>
<dbReference type="CDD" id="cd00713">
    <property type="entry name" value="GltS"/>
    <property type="match status" value="1"/>
</dbReference>
<dbReference type="PANTHER" id="PTHR11938">
    <property type="entry name" value="FAD NADPH DEHYDROGENASE/OXIDOREDUCTASE"/>
    <property type="match status" value="1"/>
</dbReference>
<evidence type="ECO:0000256" key="10">
    <source>
        <dbReference type="ARBA" id="ARBA00022962"/>
    </source>
</evidence>
<dbReference type="PROSITE" id="PS51278">
    <property type="entry name" value="GATASE_TYPE_2"/>
    <property type="match status" value="1"/>
</dbReference>
<keyword evidence="8" id="KW-0479">Metal-binding</keyword>
<evidence type="ECO:0000256" key="12">
    <source>
        <dbReference type="ARBA" id="ARBA00023004"/>
    </source>
</evidence>
<dbReference type="InterPro" id="IPR013785">
    <property type="entry name" value="Aldolase_TIM"/>
</dbReference>
<dbReference type="GO" id="GO:0051538">
    <property type="term" value="F:3 iron, 4 sulfur cluster binding"/>
    <property type="evidence" value="ECO:0007669"/>
    <property type="project" value="UniProtKB-KW"/>
</dbReference>
<keyword evidence="12" id="KW-0408">Iron</keyword>
<dbReference type="EC" id="1.4.1.13" evidence="18"/>
<keyword evidence="15" id="KW-0003">3Fe-4S</keyword>
<comment type="caution">
    <text evidence="18">The sequence shown here is derived from an EMBL/GenBank/DDBJ whole genome shotgun (WGS) entry which is preliminary data.</text>
</comment>
<dbReference type="Gene3D" id="3.20.20.70">
    <property type="entry name" value="Aldolase class I"/>
    <property type="match status" value="2"/>
</dbReference>
<dbReference type="GO" id="GO:0006537">
    <property type="term" value="P:glutamate biosynthetic process"/>
    <property type="evidence" value="ECO:0007669"/>
    <property type="project" value="UniProtKB-KW"/>
</dbReference>
<evidence type="ECO:0000256" key="7">
    <source>
        <dbReference type="ARBA" id="ARBA00022643"/>
    </source>
</evidence>
<dbReference type="GO" id="GO:0046872">
    <property type="term" value="F:metal ion binding"/>
    <property type="evidence" value="ECO:0007669"/>
    <property type="project" value="UniProtKB-KW"/>
</dbReference>
<evidence type="ECO:0000259" key="17">
    <source>
        <dbReference type="PROSITE" id="PS51278"/>
    </source>
</evidence>
<evidence type="ECO:0000256" key="9">
    <source>
        <dbReference type="ARBA" id="ARBA00022827"/>
    </source>
</evidence>
<feature type="domain" description="Glutamine amidotransferase type-2" evidence="17">
    <location>
        <begin position="22"/>
        <end position="419"/>
    </location>
</feature>
<keyword evidence="9" id="KW-0274">FAD</keyword>
<dbReference type="NCBIfam" id="NF008730">
    <property type="entry name" value="PRK11750.1"/>
    <property type="match status" value="1"/>
</dbReference>
<accession>A0A4R1AS39</accession>
<dbReference type="InterPro" id="IPR002932">
    <property type="entry name" value="Glu_synthdom"/>
</dbReference>
<dbReference type="InterPro" id="IPR002489">
    <property type="entry name" value="Glu_synth_asu_C"/>
</dbReference>
<comment type="similarity">
    <text evidence="4">Belongs to the glutamate synthase family.</text>
</comment>
<evidence type="ECO:0000256" key="6">
    <source>
        <dbReference type="ARBA" id="ARBA00022630"/>
    </source>
</evidence>
<evidence type="ECO:0000256" key="14">
    <source>
        <dbReference type="ARBA" id="ARBA00023164"/>
    </source>
</evidence>
<dbReference type="Gene3D" id="2.160.20.60">
    <property type="entry name" value="Glutamate synthase, alpha subunit, C-terminal domain"/>
    <property type="match status" value="1"/>
</dbReference>
<dbReference type="FunFam" id="3.60.20.10:FF:000001">
    <property type="entry name" value="Glutamate synthase, large subunit"/>
    <property type="match status" value="1"/>
</dbReference>
<dbReference type="SUPFAM" id="SSF69336">
    <property type="entry name" value="Alpha subunit of glutamate synthase, C-terminal domain"/>
    <property type="match status" value="1"/>
</dbReference>
<comment type="cofactor">
    <cofactor evidence="1">
        <name>FMN</name>
        <dbReference type="ChEBI" id="CHEBI:58210"/>
    </cofactor>
</comment>
<dbReference type="EMBL" id="SJTH01000026">
    <property type="protein sequence ID" value="TCJ02788.1"/>
    <property type="molecule type" value="Genomic_DNA"/>
</dbReference>
<dbReference type="InterPro" id="IPR006982">
    <property type="entry name" value="Glu_synth_centr_N"/>
</dbReference>
<dbReference type="InterPro" id="IPR050711">
    <property type="entry name" value="ET-N_metabolism_enzyme"/>
</dbReference>
<evidence type="ECO:0000313" key="19">
    <source>
        <dbReference type="Proteomes" id="UP000293846"/>
    </source>
</evidence>
<keyword evidence="11 18" id="KW-0560">Oxidoreductase</keyword>
<dbReference type="SUPFAM" id="SSF56235">
    <property type="entry name" value="N-terminal nucleophile aminohydrolases (Ntn hydrolases)"/>
    <property type="match status" value="1"/>
</dbReference>
<dbReference type="Pfam" id="PF04898">
    <property type="entry name" value="Glu_syn_central"/>
    <property type="match status" value="1"/>
</dbReference>
<evidence type="ECO:0000256" key="1">
    <source>
        <dbReference type="ARBA" id="ARBA00001917"/>
    </source>
</evidence>
<evidence type="ECO:0000256" key="16">
    <source>
        <dbReference type="ARBA" id="ARBA00029440"/>
    </source>
</evidence>
<name>A0A4R1AS39_9BACI</name>
<dbReference type="CDD" id="cd00982">
    <property type="entry name" value="gltB_C"/>
    <property type="match status" value="1"/>
</dbReference>
<comment type="cofactor">
    <cofactor evidence="2">
        <name>[3Fe-4S] cluster</name>
        <dbReference type="ChEBI" id="CHEBI:21137"/>
    </cofactor>
</comment>
<evidence type="ECO:0000256" key="11">
    <source>
        <dbReference type="ARBA" id="ARBA00023002"/>
    </source>
</evidence>
<keyword evidence="14" id="KW-0314">Glutamate biosynthesis</keyword>
<dbReference type="InterPro" id="IPR029055">
    <property type="entry name" value="Ntn_hydrolases_N"/>
</dbReference>
<dbReference type="Gene3D" id="3.60.20.10">
    <property type="entry name" value="Glutamine Phosphoribosylpyrophosphate, subunit 1, domain 1"/>
    <property type="match status" value="1"/>
</dbReference>
<gene>
    <name evidence="18" type="primary">gltB</name>
    <name evidence="18" type="ORF">E0Y62_17440</name>
</gene>
<protein>
    <submittedName>
        <fullName evidence="18">Glutamate synthase large subunit</fullName>
        <ecNumber evidence="18">1.4.1.13</ecNumber>
    </submittedName>
</protein>
<dbReference type="FunFam" id="2.160.20.60:FF:000001">
    <property type="entry name" value="Glutamate synthase, large subunit"/>
    <property type="match status" value="1"/>
</dbReference>
<keyword evidence="7" id="KW-0288">FMN</keyword>
<dbReference type="Pfam" id="PF00310">
    <property type="entry name" value="GATase_2"/>
    <property type="match status" value="1"/>
</dbReference>